<evidence type="ECO:0000313" key="1">
    <source>
        <dbReference type="EMBL" id="KAF2013969.1"/>
    </source>
</evidence>
<accession>A0A6A5XM71</accession>
<dbReference type="EMBL" id="ML978071">
    <property type="protein sequence ID" value="KAF2013969.1"/>
    <property type="molecule type" value="Genomic_DNA"/>
</dbReference>
<sequence length="91" mass="9776">MQTPARTSRHLIPQTLHLLHNACCSALRTPPCLPVHLSCGLDNSLAVCAQGDTEDQPYPIPGAPARPTGLVLVLHAKRVTNCAIHRWGKPA</sequence>
<protein>
    <submittedName>
        <fullName evidence="1">Uncharacterized protein</fullName>
    </submittedName>
</protein>
<reference evidence="1" key="1">
    <citation type="journal article" date="2020" name="Stud. Mycol.">
        <title>101 Dothideomycetes genomes: a test case for predicting lifestyles and emergence of pathogens.</title>
        <authorList>
            <person name="Haridas S."/>
            <person name="Albert R."/>
            <person name="Binder M."/>
            <person name="Bloem J."/>
            <person name="Labutti K."/>
            <person name="Salamov A."/>
            <person name="Andreopoulos B."/>
            <person name="Baker S."/>
            <person name="Barry K."/>
            <person name="Bills G."/>
            <person name="Bluhm B."/>
            <person name="Cannon C."/>
            <person name="Castanera R."/>
            <person name="Culley D."/>
            <person name="Daum C."/>
            <person name="Ezra D."/>
            <person name="Gonzalez J."/>
            <person name="Henrissat B."/>
            <person name="Kuo A."/>
            <person name="Liang C."/>
            <person name="Lipzen A."/>
            <person name="Lutzoni F."/>
            <person name="Magnuson J."/>
            <person name="Mondo S."/>
            <person name="Nolan M."/>
            <person name="Ohm R."/>
            <person name="Pangilinan J."/>
            <person name="Park H.-J."/>
            <person name="Ramirez L."/>
            <person name="Alfaro M."/>
            <person name="Sun H."/>
            <person name="Tritt A."/>
            <person name="Yoshinaga Y."/>
            <person name="Zwiers L.-H."/>
            <person name="Turgeon B."/>
            <person name="Goodwin S."/>
            <person name="Spatafora J."/>
            <person name="Crous P."/>
            <person name="Grigoriev I."/>
        </authorList>
    </citation>
    <scope>NUCLEOTIDE SEQUENCE</scope>
    <source>
        <strain evidence="1">CBS 175.79</strain>
    </source>
</reference>
<organism evidence="1 2">
    <name type="scientific">Aaosphaeria arxii CBS 175.79</name>
    <dbReference type="NCBI Taxonomy" id="1450172"/>
    <lineage>
        <taxon>Eukaryota</taxon>
        <taxon>Fungi</taxon>
        <taxon>Dikarya</taxon>
        <taxon>Ascomycota</taxon>
        <taxon>Pezizomycotina</taxon>
        <taxon>Dothideomycetes</taxon>
        <taxon>Pleosporomycetidae</taxon>
        <taxon>Pleosporales</taxon>
        <taxon>Pleosporales incertae sedis</taxon>
        <taxon>Aaosphaeria</taxon>
    </lineage>
</organism>
<gene>
    <name evidence="1" type="ORF">BU24DRAFT_424977</name>
</gene>
<dbReference type="GeneID" id="54286029"/>
<dbReference type="AlphaFoldDB" id="A0A6A5XM71"/>
<dbReference type="Proteomes" id="UP000799778">
    <property type="component" value="Unassembled WGS sequence"/>
</dbReference>
<dbReference type="RefSeq" id="XP_033382308.1">
    <property type="nucleotide sequence ID" value="XM_033528632.1"/>
</dbReference>
<proteinExistence type="predicted"/>
<keyword evidence="2" id="KW-1185">Reference proteome</keyword>
<name>A0A6A5XM71_9PLEO</name>
<evidence type="ECO:0000313" key="2">
    <source>
        <dbReference type="Proteomes" id="UP000799778"/>
    </source>
</evidence>